<gene>
    <name evidence="2" type="ORF">C7452_1737</name>
</gene>
<dbReference type="InterPro" id="IPR050764">
    <property type="entry name" value="CbbQ/NirQ/NorQ/GpvN"/>
</dbReference>
<comment type="caution">
    <text evidence="2">The sequence shown here is derived from an EMBL/GenBank/DDBJ whole genome shotgun (WGS) entry which is preliminary data.</text>
</comment>
<sequence>MNTTEKLDKIDTSLRNVGYIPSRDIIITLFLSSELKKPVLVEGPPGTGKTLLAKKTAEALGREFFRIQCYEGITFEQIVGEWNYQKQLLSLEKSRIHGSDEDVFREDYFIKRPLLSAFINEKPSLLLIDEIDKADEEVESFLLQALGEKQITVNDLGTFDLRNDIMVFLTSNSQRNLLDETRDRCLYIHIDYPDPEREMEIVRSHVPSAPEGLIRETVMLINRIRGLGIIKKPSIRATVDWIRTIMALGKDSLDSDTLKETLGVVIKNRADEAKVLDLVESVEGKDEEDNSSLKHSKG</sequence>
<accession>A0A371NAB1</accession>
<dbReference type="Pfam" id="PF07728">
    <property type="entry name" value="AAA_5"/>
    <property type="match status" value="1"/>
</dbReference>
<dbReference type="PANTHER" id="PTHR42759">
    <property type="entry name" value="MOXR FAMILY PROTEIN"/>
    <property type="match status" value="1"/>
</dbReference>
<proteinExistence type="predicted"/>
<dbReference type="GeneID" id="77404200"/>
<dbReference type="Gene3D" id="3.40.50.300">
    <property type="entry name" value="P-loop containing nucleotide triphosphate hydrolases"/>
    <property type="match status" value="1"/>
</dbReference>
<protein>
    <submittedName>
        <fullName evidence="2">MoxR-like ATPase</fullName>
    </submittedName>
</protein>
<keyword evidence="3" id="KW-1185">Reference proteome</keyword>
<dbReference type="InterPro" id="IPR027417">
    <property type="entry name" value="P-loop_NTPase"/>
</dbReference>
<dbReference type="AlphaFoldDB" id="A0A371NAB1"/>
<reference evidence="2 3" key="1">
    <citation type="submission" date="2018-07" db="EMBL/GenBank/DDBJ databases">
        <title>Genomic Encyclopedia of Type Strains, Phase IV (KMG-IV): sequencing the most valuable type-strain genomes for metagenomic binning, comparative biology and taxonomic classification.</title>
        <authorList>
            <person name="Goeker M."/>
        </authorList>
    </citation>
    <scope>NUCLEOTIDE SEQUENCE [LARGE SCALE GENOMIC DNA]</scope>
    <source>
        <strain evidence="2 3">DSM 7466</strain>
    </source>
</reference>
<organism evidence="2 3">
    <name type="scientific">Methanothermobacter defluvii</name>
    <dbReference type="NCBI Taxonomy" id="49339"/>
    <lineage>
        <taxon>Archaea</taxon>
        <taxon>Methanobacteriati</taxon>
        <taxon>Methanobacteriota</taxon>
        <taxon>Methanomada group</taxon>
        <taxon>Methanobacteria</taxon>
        <taxon>Methanobacteriales</taxon>
        <taxon>Methanobacteriaceae</taxon>
        <taxon>Methanothermobacter</taxon>
    </lineage>
</organism>
<evidence type="ECO:0000259" key="1">
    <source>
        <dbReference type="SMART" id="SM00382"/>
    </source>
</evidence>
<dbReference type="EMBL" id="QREL01000004">
    <property type="protein sequence ID" value="REE24629.1"/>
    <property type="molecule type" value="Genomic_DNA"/>
</dbReference>
<evidence type="ECO:0000313" key="2">
    <source>
        <dbReference type="EMBL" id="REE24629.1"/>
    </source>
</evidence>
<dbReference type="Proteomes" id="UP000256864">
    <property type="component" value="Unassembled WGS sequence"/>
</dbReference>
<dbReference type="GO" id="GO:0016887">
    <property type="term" value="F:ATP hydrolysis activity"/>
    <property type="evidence" value="ECO:0007669"/>
    <property type="project" value="InterPro"/>
</dbReference>
<dbReference type="InterPro" id="IPR011704">
    <property type="entry name" value="ATPase_dyneun-rel_AAA"/>
</dbReference>
<dbReference type="SMART" id="SM00382">
    <property type="entry name" value="AAA"/>
    <property type="match status" value="1"/>
</dbReference>
<feature type="domain" description="AAA+ ATPase" evidence="1">
    <location>
        <begin position="35"/>
        <end position="196"/>
    </location>
</feature>
<dbReference type="InterPro" id="IPR003593">
    <property type="entry name" value="AAA+_ATPase"/>
</dbReference>
<dbReference type="SUPFAM" id="SSF52540">
    <property type="entry name" value="P-loop containing nucleoside triphosphate hydrolases"/>
    <property type="match status" value="1"/>
</dbReference>
<evidence type="ECO:0000313" key="3">
    <source>
        <dbReference type="Proteomes" id="UP000256864"/>
    </source>
</evidence>
<dbReference type="GO" id="GO:0005524">
    <property type="term" value="F:ATP binding"/>
    <property type="evidence" value="ECO:0007669"/>
    <property type="project" value="InterPro"/>
</dbReference>
<dbReference type="PANTHER" id="PTHR42759:SF1">
    <property type="entry name" value="MAGNESIUM-CHELATASE SUBUNIT CHLD"/>
    <property type="match status" value="1"/>
</dbReference>
<dbReference type="RefSeq" id="WP_115892855.1">
    <property type="nucleotide sequence ID" value="NZ_QREL01000004.1"/>
</dbReference>
<name>A0A371NAB1_9EURY</name>